<dbReference type="Proteomes" id="UP000095495">
    <property type="component" value="Unassembled WGS sequence"/>
</dbReference>
<feature type="transmembrane region" description="Helical" evidence="1">
    <location>
        <begin position="50"/>
        <end position="75"/>
    </location>
</feature>
<evidence type="ECO:0000256" key="1">
    <source>
        <dbReference type="SAM" id="Phobius"/>
    </source>
</evidence>
<dbReference type="RefSeq" id="WP_055262598.1">
    <property type="nucleotide sequence ID" value="NZ_CP184331.1"/>
</dbReference>
<sequence>MSVSMLRPFFISVAGVVVIVLVGFLCGILPESPFLAFIQAEEVNDYLSAINYFVPVDAFVTIGSAWLLAVVPWVVSQFAISGVKILGEWIPFT</sequence>
<accession>A0A173T2K1</accession>
<protein>
    <submittedName>
        <fullName evidence="2">Uncharacterized protein</fullName>
    </submittedName>
</protein>
<gene>
    <name evidence="2" type="ORF">ERS852420_01824</name>
</gene>
<dbReference type="EMBL" id="CYXV01000007">
    <property type="protein sequence ID" value="CUM96446.1"/>
    <property type="molecule type" value="Genomic_DNA"/>
</dbReference>
<proteinExistence type="predicted"/>
<evidence type="ECO:0000313" key="3">
    <source>
        <dbReference type="Proteomes" id="UP000095495"/>
    </source>
</evidence>
<keyword evidence="1" id="KW-1133">Transmembrane helix</keyword>
<name>A0A173T2K1_9FIRM</name>
<organism evidence="2 3">
    <name type="scientific">Roseburia faecis</name>
    <dbReference type="NCBI Taxonomy" id="301302"/>
    <lineage>
        <taxon>Bacteria</taxon>
        <taxon>Bacillati</taxon>
        <taxon>Bacillota</taxon>
        <taxon>Clostridia</taxon>
        <taxon>Lachnospirales</taxon>
        <taxon>Lachnospiraceae</taxon>
        <taxon>Roseburia</taxon>
    </lineage>
</organism>
<evidence type="ECO:0000313" key="2">
    <source>
        <dbReference type="EMBL" id="CUM96446.1"/>
    </source>
</evidence>
<feature type="transmembrane region" description="Helical" evidence="1">
    <location>
        <begin position="9"/>
        <end position="30"/>
    </location>
</feature>
<keyword evidence="1" id="KW-0812">Transmembrane</keyword>
<reference evidence="2 3" key="1">
    <citation type="submission" date="2015-09" db="EMBL/GenBank/DDBJ databases">
        <authorList>
            <consortium name="Pathogen Informatics"/>
        </authorList>
    </citation>
    <scope>NUCLEOTIDE SEQUENCE [LARGE SCALE GENOMIC DNA]</scope>
    <source>
        <strain evidence="2 3">2789STDY5608863</strain>
    </source>
</reference>
<keyword evidence="1" id="KW-0472">Membrane</keyword>
<dbReference type="AlphaFoldDB" id="A0A173T2K1"/>